<evidence type="ECO:0000256" key="2">
    <source>
        <dbReference type="SAM" id="SignalP"/>
    </source>
</evidence>
<reference evidence="3" key="2">
    <citation type="submission" date="2023-05" db="EMBL/GenBank/DDBJ databases">
        <authorList>
            <consortium name="Lawrence Berkeley National Laboratory"/>
            <person name="Steindorff A."/>
            <person name="Hensen N."/>
            <person name="Bonometti L."/>
            <person name="Westerberg I."/>
            <person name="Brannstrom I.O."/>
            <person name="Guillou S."/>
            <person name="Cros-Aarteil S."/>
            <person name="Calhoun S."/>
            <person name="Haridas S."/>
            <person name="Kuo A."/>
            <person name="Mondo S."/>
            <person name="Pangilinan J."/>
            <person name="Riley R."/>
            <person name="Labutti K."/>
            <person name="Andreopoulos B."/>
            <person name="Lipzen A."/>
            <person name="Chen C."/>
            <person name="Yanf M."/>
            <person name="Daum C."/>
            <person name="Ng V."/>
            <person name="Clum A."/>
            <person name="Ohm R."/>
            <person name="Martin F."/>
            <person name="Silar P."/>
            <person name="Natvig D."/>
            <person name="Lalanne C."/>
            <person name="Gautier V."/>
            <person name="Ament-Velasquez S.L."/>
            <person name="Kruys A."/>
            <person name="Hutchinson M.I."/>
            <person name="Powell A.J."/>
            <person name="Barry K."/>
            <person name="Miller A.N."/>
            <person name="Grigoriev I.V."/>
            <person name="Debuchy R."/>
            <person name="Gladieux P."/>
            <person name="Thoren M.H."/>
            <person name="Johannesson H."/>
        </authorList>
    </citation>
    <scope>NUCLEOTIDE SEQUENCE</scope>
    <source>
        <strain evidence="3">PSN293</strain>
    </source>
</reference>
<keyword evidence="4" id="KW-1185">Reference proteome</keyword>
<proteinExistence type="predicted"/>
<evidence type="ECO:0000313" key="4">
    <source>
        <dbReference type="Proteomes" id="UP001301769"/>
    </source>
</evidence>
<feature type="region of interest" description="Disordered" evidence="1">
    <location>
        <begin position="108"/>
        <end position="127"/>
    </location>
</feature>
<dbReference type="EMBL" id="MU858221">
    <property type="protein sequence ID" value="KAK4208969.1"/>
    <property type="molecule type" value="Genomic_DNA"/>
</dbReference>
<evidence type="ECO:0000256" key="1">
    <source>
        <dbReference type="SAM" id="MobiDB-lite"/>
    </source>
</evidence>
<feature type="chain" id="PRO_5043018462" description="Secreted protein" evidence="2">
    <location>
        <begin position="23"/>
        <end position="127"/>
    </location>
</feature>
<protein>
    <recommendedName>
        <fullName evidence="5">Secreted protein</fullName>
    </recommendedName>
</protein>
<organism evidence="3 4">
    <name type="scientific">Rhypophila decipiens</name>
    <dbReference type="NCBI Taxonomy" id="261697"/>
    <lineage>
        <taxon>Eukaryota</taxon>
        <taxon>Fungi</taxon>
        <taxon>Dikarya</taxon>
        <taxon>Ascomycota</taxon>
        <taxon>Pezizomycotina</taxon>
        <taxon>Sordariomycetes</taxon>
        <taxon>Sordariomycetidae</taxon>
        <taxon>Sordariales</taxon>
        <taxon>Naviculisporaceae</taxon>
        <taxon>Rhypophila</taxon>
    </lineage>
</organism>
<evidence type="ECO:0000313" key="3">
    <source>
        <dbReference type="EMBL" id="KAK4208969.1"/>
    </source>
</evidence>
<sequence length="127" mass="13800">MKTTSILTSLVAVLGMTTSVSADCFKSGEEWSNKDTALANARKACAEGGLSGSYEPLQRKRACYVHTGRNQKHEFNIYNKNKNDVKSITVDNCALLLSREINGCKHGGRRTEGDWEATSDPNAGAQC</sequence>
<dbReference type="Proteomes" id="UP001301769">
    <property type="component" value="Unassembled WGS sequence"/>
</dbReference>
<keyword evidence="2" id="KW-0732">Signal</keyword>
<feature type="signal peptide" evidence="2">
    <location>
        <begin position="1"/>
        <end position="22"/>
    </location>
</feature>
<reference evidence="3" key="1">
    <citation type="journal article" date="2023" name="Mol. Phylogenet. Evol.">
        <title>Genome-scale phylogeny and comparative genomics of the fungal order Sordariales.</title>
        <authorList>
            <person name="Hensen N."/>
            <person name="Bonometti L."/>
            <person name="Westerberg I."/>
            <person name="Brannstrom I.O."/>
            <person name="Guillou S."/>
            <person name="Cros-Aarteil S."/>
            <person name="Calhoun S."/>
            <person name="Haridas S."/>
            <person name="Kuo A."/>
            <person name="Mondo S."/>
            <person name="Pangilinan J."/>
            <person name="Riley R."/>
            <person name="LaButti K."/>
            <person name="Andreopoulos B."/>
            <person name="Lipzen A."/>
            <person name="Chen C."/>
            <person name="Yan M."/>
            <person name="Daum C."/>
            <person name="Ng V."/>
            <person name="Clum A."/>
            <person name="Steindorff A."/>
            <person name="Ohm R.A."/>
            <person name="Martin F."/>
            <person name="Silar P."/>
            <person name="Natvig D.O."/>
            <person name="Lalanne C."/>
            <person name="Gautier V."/>
            <person name="Ament-Velasquez S.L."/>
            <person name="Kruys A."/>
            <person name="Hutchinson M.I."/>
            <person name="Powell A.J."/>
            <person name="Barry K."/>
            <person name="Miller A.N."/>
            <person name="Grigoriev I.V."/>
            <person name="Debuchy R."/>
            <person name="Gladieux P."/>
            <person name="Hiltunen Thoren M."/>
            <person name="Johannesson H."/>
        </authorList>
    </citation>
    <scope>NUCLEOTIDE SEQUENCE</scope>
    <source>
        <strain evidence="3">PSN293</strain>
    </source>
</reference>
<accession>A0AAN6XXX8</accession>
<dbReference type="AlphaFoldDB" id="A0AAN6XXX8"/>
<comment type="caution">
    <text evidence="3">The sequence shown here is derived from an EMBL/GenBank/DDBJ whole genome shotgun (WGS) entry which is preliminary data.</text>
</comment>
<name>A0AAN6XXX8_9PEZI</name>
<evidence type="ECO:0008006" key="5">
    <source>
        <dbReference type="Google" id="ProtNLM"/>
    </source>
</evidence>
<gene>
    <name evidence="3" type="ORF">QBC37DRAFT_378544</name>
</gene>